<sequence>MFLTSFRLTLFITTYIITLFTSTKLCSTAGKRLFSGDDKVSDDARSTKLLKKYAVRAGGSGNLPQANWPML</sequence>
<dbReference type="EMBL" id="CAWYQH010000108">
    <property type="protein sequence ID" value="CAK8689510.1"/>
    <property type="molecule type" value="Genomic_DNA"/>
</dbReference>
<reference evidence="3 4" key="1">
    <citation type="submission" date="2024-02" db="EMBL/GenBank/DDBJ databases">
        <authorList>
            <person name="Daric V."/>
            <person name="Darras S."/>
        </authorList>
    </citation>
    <scope>NUCLEOTIDE SEQUENCE [LARGE SCALE GENOMIC DNA]</scope>
</reference>
<evidence type="ECO:0000313" key="1">
    <source>
        <dbReference type="EMBL" id="CAK8681434.1"/>
    </source>
</evidence>
<evidence type="ECO:0000313" key="3">
    <source>
        <dbReference type="EMBL" id="CAK8698360.1"/>
    </source>
</evidence>
<gene>
    <name evidence="1" type="ORF">CVLEPA_LOCUS11634</name>
    <name evidence="2" type="ORF">CVLEPA_LOCUS21503</name>
    <name evidence="3" type="ORF">CVLEPA_LOCUS31800</name>
</gene>
<evidence type="ECO:0000313" key="4">
    <source>
        <dbReference type="Proteomes" id="UP001642483"/>
    </source>
</evidence>
<dbReference type="EMBL" id="CAWYQH010000174">
    <property type="protein sequence ID" value="CAK8698360.1"/>
    <property type="molecule type" value="Genomic_DNA"/>
</dbReference>
<comment type="caution">
    <text evidence="3">The sequence shown here is derived from an EMBL/GenBank/DDBJ whole genome shotgun (WGS) entry which is preliminary data.</text>
</comment>
<evidence type="ECO:0000313" key="2">
    <source>
        <dbReference type="EMBL" id="CAK8689510.1"/>
    </source>
</evidence>
<organism evidence="3 4">
    <name type="scientific">Clavelina lepadiformis</name>
    <name type="common">Light-bulb sea squirt</name>
    <name type="synonym">Ascidia lepadiformis</name>
    <dbReference type="NCBI Taxonomy" id="159417"/>
    <lineage>
        <taxon>Eukaryota</taxon>
        <taxon>Metazoa</taxon>
        <taxon>Chordata</taxon>
        <taxon>Tunicata</taxon>
        <taxon>Ascidiacea</taxon>
        <taxon>Aplousobranchia</taxon>
        <taxon>Clavelinidae</taxon>
        <taxon>Clavelina</taxon>
    </lineage>
</organism>
<proteinExistence type="predicted"/>
<protein>
    <submittedName>
        <fullName evidence="3">Uncharacterized protein</fullName>
    </submittedName>
</protein>
<name>A0ABP0H2Z1_CLALP</name>
<keyword evidence="4" id="KW-1185">Reference proteome</keyword>
<dbReference type="Proteomes" id="UP001642483">
    <property type="component" value="Unassembled WGS sequence"/>
</dbReference>
<dbReference type="EMBL" id="CAWYQH010000079">
    <property type="protein sequence ID" value="CAK8681434.1"/>
    <property type="molecule type" value="Genomic_DNA"/>
</dbReference>
<accession>A0ABP0H2Z1</accession>